<evidence type="ECO:0000256" key="1">
    <source>
        <dbReference type="ARBA" id="ARBA00001913"/>
    </source>
</evidence>
<evidence type="ECO:0000256" key="2">
    <source>
        <dbReference type="ARBA" id="ARBA00003034"/>
    </source>
</evidence>
<evidence type="ECO:0000259" key="15">
    <source>
        <dbReference type="PROSITE" id="PS50857"/>
    </source>
</evidence>
<dbReference type="InterPro" id="IPR002429">
    <property type="entry name" value="CcO_II-like_C"/>
</dbReference>
<evidence type="ECO:0000256" key="14">
    <source>
        <dbReference type="ARBA" id="ARBA00049555"/>
    </source>
</evidence>
<dbReference type="InterPro" id="IPR028096">
    <property type="entry name" value="EfeO_Cupredoxin"/>
</dbReference>
<comment type="catalytic activity">
    <reaction evidence="14">
        <text>N2 + 2 Fe(III)-[cytochrome c] + H2O = nitrous oxide + 2 Fe(II)-[cytochrome c] + 2 H(+)</text>
        <dbReference type="Rhea" id="RHEA:43108"/>
        <dbReference type="Rhea" id="RHEA-COMP:10350"/>
        <dbReference type="Rhea" id="RHEA-COMP:14399"/>
        <dbReference type="ChEBI" id="CHEBI:15377"/>
        <dbReference type="ChEBI" id="CHEBI:15378"/>
        <dbReference type="ChEBI" id="CHEBI:17045"/>
        <dbReference type="ChEBI" id="CHEBI:17997"/>
        <dbReference type="ChEBI" id="CHEBI:29033"/>
        <dbReference type="ChEBI" id="CHEBI:29034"/>
        <dbReference type="EC" id="1.7.2.4"/>
    </reaction>
</comment>
<name>A0ABS1JP58_9BURK</name>
<keyword evidence="11" id="KW-0186">Copper</keyword>
<dbReference type="Gene3D" id="2.60.40.420">
    <property type="entry name" value="Cupredoxins - blue copper proteins"/>
    <property type="match status" value="1"/>
</dbReference>
<sequence>MDAPLQRRAFLGSAAAVVLAGGACVTITCAAAPKGRVVPVVARKFAFVPARIQARKGERLVLQFTAPEVPMGASFPDFGVRADIVPGRVTKLEFVPDKVGTFTFVCDVFCGSGHEDMSGALVVTE</sequence>
<proteinExistence type="inferred from homology"/>
<comment type="subcellular location">
    <subcellularLocation>
        <location evidence="3">Periplasm</location>
    </subcellularLocation>
</comment>
<comment type="similarity">
    <text evidence="6">Belongs to the NosZ family.</text>
</comment>
<dbReference type="InterPro" id="IPR051403">
    <property type="entry name" value="NosZ/Cyto_c_oxidase_sub2"/>
</dbReference>
<evidence type="ECO:0000256" key="8">
    <source>
        <dbReference type="ARBA" id="ARBA00011896"/>
    </source>
</evidence>
<evidence type="ECO:0000256" key="12">
    <source>
        <dbReference type="ARBA" id="ARBA00031077"/>
    </source>
</evidence>
<dbReference type="EC" id="1.7.2.4" evidence="8"/>
<dbReference type="PROSITE" id="PS51318">
    <property type="entry name" value="TAT"/>
    <property type="match status" value="1"/>
</dbReference>
<evidence type="ECO:0000256" key="4">
    <source>
        <dbReference type="ARBA" id="ARBA00004779"/>
    </source>
</evidence>
<accession>A0ABS1JP58</accession>
<dbReference type="RefSeq" id="WP_201688767.1">
    <property type="nucleotide sequence ID" value="NZ_JAEQND010000004.1"/>
</dbReference>
<comment type="cofactor">
    <cofactor evidence="1">
        <name>Ca(2+)</name>
        <dbReference type="ChEBI" id="CHEBI:29108"/>
    </cofactor>
</comment>
<dbReference type="PANTHER" id="PTHR42838:SF2">
    <property type="entry name" value="NITROUS-OXIDE REDUCTASE"/>
    <property type="match status" value="1"/>
</dbReference>
<evidence type="ECO:0000313" key="16">
    <source>
        <dbReference type="EMBL" id="MBL0425310.1"/>
    </source>
</evidence>
<comment type="similarity">
    <text evidence="5">In the C-terminal section; belongs to the cytochrome c oxidase subunit 2 family.</text>
</comment>
<gene>
    <name evidence="16" type="ORF">JI746_09325</name>
</gene>
<comment type="subunit">
    <text evidence="7">Homodimer.</text>
</comment>
<dbReference type="Proteomes" id="UP000622707">
    <property type="component" value="Unassembled WGS sequence"/>
</dbReference>
<comment type="caution">
    <text evidence="16">The sequence shown here is derived from an EMBL/GenBank/DDBJ whole genome shotgun (WGS) entry which is preliminary data.</text>
</comment>
<dbReference type="EMBL" id="JAEQND010000004">
    <property type="protein sequence ID" value="MBL0425310.1"/>
    <property type="molecule type" value="Genomic_DNA"/>
</dbReference>
<protein>
    <recommendedName>
        <fullName evidence="9">Nitrous-oxide reductase</fullName>
        <ecNumber evidence="8">1.7.2.4</ecNumber>
    </recommendedName>
    <alternativeName>
        <fullName evidence="12">N(2)OR</fullName>
    </alternativeName>
    <alternativeName>
        <fullName evidence="13">N2O reductase</fullName>
    </alternativeName>
</protein>
<reference evidence="16 17" key="1">
    <citation type="journal article" date="2017" name="Int. J. Syst. Evol. Microbiol.">
        <title>Ramlibacter alkalitolerans sp. nov., alkali-tolerant bacterium isolated from soil of ginseng.</title>
        <authorList>
            <person name="Lee D.H."/>
            <person name="Cha C.J."/>
        </authorList>
    </citation>
    <scope>NUCLEOTIDE SEQUENCE [LARGE SCALE GENOMIC DNA]</scope>
    <source>
        <strain evidence="16 17">KACC 19305</strain>
    </source>
</reference>
<evidence type="ECO:0000256" key="11">
    <source>
        <dbReference type="ARBA" id="ARBA00023008"/>
    </source>
</evidence>
<dbReference type="Pfam" id="PF13473">
    <property type="entry name" value="Cupredoxin_1"/>
    <property type="match status" value="1"/>
</dbReference>
<evidence type="ECO:0000256" key="7">
    <source>
        <dbReference type="ARBA" id="ARBA00011738"/>
    </source>
</evidence>
<dbReference type="PROSITE" id="PS51257">
    <property type="entry name" value="PROKAR_LIPOPROTEIN"/>
    <property type="match status" value="1"/>
</dbReference>
<evidence type="ECO:0000256" key="13">
    <source>
        <dbReference type="ARBA" id="ARBA00032847"/>
    </source>
</evidence>
<evidence type="ECO:0000313" key="17">
    <source>
        <dbReference type="Proteomes" id="UP000622707"/>
    </source>
</evidence>
<evidence type="ECO:0000256" key="10">
    <source>
        <dbReference type="ARBA" id="ARBA00022723"/>
    </source>
</evidence>
<feature type="domain" description="Cytochrome oxidase subunit II copper A binding" evidence="15">
    <location>
        <begin position="33"/>
        <end position="125"/>
    </location>
</feature>
<evidence type="ECO:0000256" key="3">
    <source>
        <dbReference type="ARBA" id="ARBA00004418"/>
    </source>
</evidence>
<dbReference type="PROSITE" id="PS50857">
    <property type="entry name" value="COX2_CUA"/>
    <property type="match status" value="1"/>
</dbReference>
<keyword evidence="10" id="KW-0479">Metal-binding</keyword>
<comment type="function">
    <text evidence="2">Nitrous-oxide reductase is part of a bacterial respiratory system which is activated under anaerobic conditions in the presence of nitrate or nitrous oxide.</text>
</comment>
<dbReference type="InterPro" id="IPR008972">
    <property type="entry name" value="Cupredoxin"/>
</dbReference>
<dbReference type="PANTHER" id="PTHR42838">
    <property type="entry name" value="CYTOCHROME C OXIDASE SUBUNIT II"/>
    <property type="match status" value="1"/>
</dbReference>
<organism evidence="16 17">
    <name type="scientific">Ramlibacter alkalitolerans</name>
    <dbReference type="NCBI Taxonomy" id="2039631"/>
    <lineage>
        <taxon>Bacteria</taxon>
        <taxon>Pseudomonadati</taxon>
        <taxon>Pseudomonadota</taxon>
        <taxon>Betaproteobacteria</taxon>
        <taxon>Burkholderiales</taxon>
        <taxon>Comamonadaceae</taxon>
        <taxon>Ramlibacter</taxon>
    </lineage>
</organism>
<evidence type="ECO:0000256" key="6">
    <source>
        <dbReference type="ARBA" id="ARBA00010372"/>
    </source>
</evidence>
<dbReference type="InterPro" id="IPR006311">
    <property type="entry name" value="TAT_signal"/>
</dbReference>
<evidence type="ECO:0000256" key="5">
    <source>
        <dbReference type="ARBA" id="ARBA00006790"/>
    </source>
</evidence>
<dbReference type="SUPFAM" id="SSF49503">
    <property type="entry name" value="Cupredoxins"/>
    <property type="match status" value="1"/>
</dbReference>
<keyword evidence="17" id="KW-1185">Reference proteome</keyword>
<comment type="pathway">
    <text evidence="4">Nitrogen metabolism; nitrate reduction (denitrification); dinitrogen from nitrate: step 4/4.</text>
</comment>
<evidence type="ECO:0000256" key="9">
    <source>
        <dbReference type="ARBA" id="ARBA00016560"/>
    </source>
</evidence>